<evidence type="ECO:0000256" key="7">
    <source>
        <dbReference type="ARBA" id="ARBA00033323"/>
    </source>
</evidence>
<feature type="compositionally biased region" description="Low complexity" evidence="10">
    <location>
        <begin position="225"/>
        <end position="248"/>
    </location>
</feature>
<dbReference type="eggNOG" id="KOG2144">
    <property type="taxonomic scope" value="Eukaryota"/>
</dbReference>
<evidence type="ECO:0000313" key="11">
    <source>
        <dbReference type="EMBL" id="EGX50768.1"/>
    </source>
</evidence>
<evidence type="ECO:0000256" key="10">
    <source>
        <dbReference type="SAM" id="MobiDB-lite"/>
    </source>
</evidence>
<dbReference type="OMA" id="HEIEMDY"/>
<dbReference type="PIRSF" id="PIRSF006588">
    <property type="entry name" value="TyrRS_arch_euk"/>
    <property type="match status" value="1"/>
</dbReference>
<evidence type="ECO:0000313" key="12">
    <source>
        <dbReference type="Proteomes" id="UP000008784"/>
    </source>
</evidence>
<comment type="caution">
    <text evidence="11">The sequence shown here is derived from an EMBL/GenBank/DDBJ whole genome shotgun (WGS) entry which is preliminary data.</text>
</comment>
<dbReference type="InterPro" id="IPR023617">
    <property type="entry name" value="Tyr-tRNA-ligase_arc/euk-type"/>
</dbReference>
<keyword evidence="2 9" id="KW-0436">Ligase</keyword>
<dbReference type="InterPro" id="IPR050489">
    <property type="entry name" value="Tyr-tRNA_synthase"/>
</dbReference>
<dbReference type="InterPro" id="IPR002307">
    <property type="entry name" value="Tyr-tRNA-ligase"/>
</dbReference>
<dbReference type="AlphaFoldDB" id="G1X7W8"/>
<evidence type="ECO:0000256" key="6">
    <source>
        <dbReference type="ARBA" id="ARBA00023146"/>
    </source>
</evidence>
<evidence type="ECO:0000256" key="5">
    <source>
        <dbReference type="ARBA" id="ARBA00022917"/>
    </source>
</evidence>
<name>G1X7W8_ARTOA</name>
<dbReference type="Gene3D" id="3.40.50.620">
    <property type="entry name" value="HUPs"/>
    <property type="match status" value="1"/>
</dbReference>
<dbReference type="HOGENOM" id="CLU_035267_0_1_1"/>
<dbReference type="PRINTS" id="PR01040">
    <property type="entry name" value="TRNASYNTHTYR"/>
</dbReference>
<dbReference type="InterPro" id="IPR002305">
    <property type="entry name" value="aa-tRNA-synth_Ic"/>
</dbReference>
<comment type="catalytic activity">
    <reaction evidence="8">
        <text>tRNA(Tyr) + L-tyrosine + ATP = L-tyrosyl-tRNA(Tyr) + AMP + diphosphate + H(+)</text>
        <dbReference type="Rhea" id="RHEA:10220"/>
        <dbReference type="Rhea" id="RHEA-COMP:9706"/>
        <dbReference type="Rhea" id="RHEA-COMP:9707"/>
        <dbReference type="ChEBI" id="CHEBI:15378"/>
        <dbReference type="ChEBI" id="CHEBI:30616"/>
        <dbReference type="ChEBI" id="CHEBI:33019"/>
        <dbReference type="ChEBI" id="CHEBI:58315"/>
        <dbReference type="ChEBI" id="CHEBI:78442"/>
        <dbReference type="ChEBI" id="CHEBI:78536"/>
        <dbReference type="ChEBI" id="CHEBI:456215"/>
        <dbReference type="EC" id="6.1.1.1"/>
    </reaction>
</comment>
<dbReference type="InterPro" id="IPR014729">
    <property type="entry name" value="Rossmann-like_a/b/a_fold"/>
</dbReference>
<keyword evidence="12" id="KW-1185">Reference proteome</keyword>
<evidence type="ECO:0000256" key="2">
    <source>
        <dbReference type="ARBA" id="ARBA00022598"/>
    </source>
</evidence>
<dbReference type="PANTHER" id="PTHR46264">
    <property type="entry name" value="TYROSINE-TRNA LIGASE"/>
    <property type="match status" value="1"/>
</dbReference>
<evidence type="ECO:0000256" key="3">
    <source>
        <dbReference type="ARBA" id="ARBA00022741"/>
    </source>
</evidence>
<dbReference type="STRING" id="756982.G1X7W8"/>
<dbReference type="Gene3D" id="1.10.240.10">
    <property type="entry name" value="Tyrosyl-Transfer RNA Synthetase"/>
    <property type="match status" value="1"/>
</dbReference>
<dbReference type="RefSeq" id="XP_011120472.1">
    <property type="nucleotide sequence ID" value="XM_011122170.1"/>
</dbReference>
<evidence type="ECO:0000256" key="1">
    <source>
        <dbReference type="ARBA" id="ARBA00013160"/>
    </source>
</evidence>
<protein>
    <recommendedName>
        <fullName evidence="1">tyrosine--tRNA ligase</fullName>
        <ecNumber evidence="1">6.1.1.1</ecNumber>
    </recommendedName>
    <alternativeName>
        <fullName evidence="7">Tyrosyl-tRNA synthetase</fullName>
    </alternativeName>
</protein>
<keyword evidence="3 9" id="KW-0547">Nucleotide-binding</keyword>
<keyword evidence="6 9" id="KW-0030">Aminoacyl-tRNA synthetase</keyword>
<dbReference type="OrthoDB" id="41238at2759"/>
<dbReference type="GeneID" id="22891442"/>
<dbReference type="Pfam" id="PF00579">
    <property type="entry name" value="tRNA-synt_1b"/>
    <property type="match status" value="1"/>
</dbReference>
<organism evidence="11 12">
    <name type="scientific">Arthrobotrys oligospora (strain ATCC 24927 / CBS 115.81 / DSM 1491)</name>
    <name type="common">Nematode-trapping fungus</name>
    <name type="synonym">Didymozoophaga oligospora</name>
    <dbReference type="NCBI Taxonomy" id="756982"/>
    <lineage>
        <taxon>Eukaryota</taxon>
        <taxon>Fungi</taxon>
        <taxon>Dikarya</taxon>
        <taxon>Ascomycota</taxon>
        <taxon>Pezizomycotina</taxon>
        <taxon>Orbiliomycetes</taxon>
        <taxon>Orbiliales</taxon>
        <taxon>Orbiliaceae</taxon>
        <taxon>Orbilia</taxon>
        <taxon>Orbilia oligospora</taxon>
    </lineage>
</organism>
<feature type="region of interest" description="Disordered" evidence="10">
    <location>
        <begin position="221"/>
        <end position="251"/>
    </location>
</feature>
<keyword evidence="4 9" id="KW-0067">ATP-binding</keyword>
<dbReference type="GO" id="GO:0005524">
    <property type="term" value="F:ATP binding"/>
    <property type="evidence" value="ECO:0007669"/>
    <property type="project" value="UniProtKB-KW"/>
</dbReference>
<dbReference type="Proteomes" id="UP000008784">
    <property type="component" value="Unassembled WGS sequence"/>
</dbReference>
<accession>G1X7W8</accession>
<sequence length="406" mass="45896">MEPKMTPTLTVDERYRLIIRRQTLFEPFTSEDSLKRLLAKKLHPTVAWVTAPTGKPHVGYFVPLTKMVDFLRAGLQPIILYVDIYALLVNYVHPMPLVKHRLSYYRHLTTAVLRSLGVSPEQIKHIDESSYAYTEAFIQEFHKLIVMMRRTDAHCTSEVAETEMLSPLLCCIHQTLGEVFTGMDIQFGGLDQYDLFAHSATFLPLINHKPREHIMNNMVPSLKYTSPESSPSSSTPSSPTPTSKMSSSHAPDAKIEFLDSPEIVHKKVSKADCNPGDITQGNGVLGILRDIIWPIAEMKFERSRGTVGYNLLEGKNIKTQEESFVSPAAPEWSILSLCDLSTGEERHYSTYHEIEMDYADGIISPNDLKNLVIGALNHLLSQIRNIYQESEEWQVIDELAYPGGVY</sequence>
<evidence type="ECO:0000256" key="8">
    <source>
        <dbReference type="ARBA" id="ARBA00048248"/>
    </source>
</evidence>
<dbReference type="InParanoid" id="G1X7W8"/>
<reference evidence="11 12" key="1">
    <citation type="journal article" date="2011" name="PLoS Pathog.">
        <title>Genomic and proteomic analyses of the fungus Arthrobotrys oligospora provide insights into nematode-trap formation.</title>
        <authorList>
            <person name="Yang J."/>
            <person name="Wang L."/>
            <person name="Ji X."/>
            <person name="Feng Y."/>
            <person name="Li X."/>
            <person name="Zou C."/>
            <person name="Xu J."/>
            <person name="Ren Y."/>
            <person name="Mi Q."/>
            <person name="Wu J."/>
            <person name="Liu S."/>
            <person name="Liu Y."/>
            <person name="Huang X."/>
            <person name="Wang H."/>
            <person name="Niu X."/>
            <person name="Li J."/>
            <person name="Liang L."/>
            <person name="Luo Y."/>
            <person name="Ji K."/>
            <person name="Zhou W."/>
            <person name="Yu Z."/>
            <person name="Li G."/>
            <person name="Liu Y."/>
            <person name="Li L."/>
            <person name="Qiao M."/>
            <person name="Feng L."/>
            <person name="Zhang K.-Q."/>
        </authorList>
    </citation>
    <scope>NUCLEOTIDE SEQUENCE [LARGE SCALE GENOMIC DNA]</scope>
    <source>
        <strain evidence="12">ATCC 24927 / CBS 115.81 / DSM 1491</strain>
    </source>
</reference>
<proteinExistence type="inferred from homology"/>
<dbReference type="EMBL" id="ADOT01000093">
    <property type="protein sequence ID" value="EGX50768.1"/>
    <property type="molecule type" value="Genomic_DNA"/>
</dbReference>
<dbReference type="SUPFAM" id="SSF52374">
    <property type="entry name" value="Nucleotidylyl transferase"/>
    <property type="match status" value="1"/>
</dbReference>
<dbReference type="GO" id="GO:0006437">
    <property type="term" value="P:tyrosyl-tRNA aminoacylation"/>
    <property type="evidence" value="ECO:0007669"/>
    <property type="project" value="InterPro"/>
</dbReference>
<evidence type="ECO:0000256" key="4">
    <source>
        <dbReference type="ARBA" id="ARBA00022840"/>
    </source>
</evidence>
<dbReference type="GO" id="GO:0004831">
    <property type="term" value="F:tyrosine-tRNA ligase activity"/>
    <property type="evidence" value="ECO:0007669"/>
    <property type="project" value="UniProtKB-EC"/>
</dbReference>
<dbReference type="EC" id="6.1.1.1" evidence="1"/>
<keyword evidence="5 9" id="KW-0648">Protein biosynthesis</keyword>
<dbReference type="GO" id="GO:0005737">
    <property type="term" value="C:cytoplasm"/>
    <property type="evidence" value="ECO:0007669"/>
    <property type="project" value="TreeGrafter"/>
</dbReference>
<comment type="similarity">
    <text evidence="9">Belongs to the class-I aminoacyl-tRNA synthetase family.</text>
</comment>
<dbReference type="PANTHER" id="PTHR46264:SF4">
    <property type="entry name" value="TYROSINE--TRNA LIGASE, CYTOPLASMIC"/>
    <property type="match status" value="1"/>
</dbReference>
<evidence type="ECO:0000256" key="9">
    <source>
        <dbReference type="RuleBase" id="RU363036"/>
    </source>
</evidence>
<gene>
    <name evidence="11" type="ORF">AOL_s00054g854</name>
</gene>